<dbReference type="AlphaFoldDB" id="A0A9P1C2G6"/>
<reference evidence="2" key="2">
    <citation type="submission" date="2024-04" db="EMBL/GenBank/DDBJ databases">
        <authorList>
            <person name="Chen Y."/>
            <person name="Shah S."/>
            <person name="Dougan E. K."/>
            <person name="Thang M."/>
            <person name="Chan C."/>
        </authorList>
    </citation>
    <scope>NUCLEOTIDE SEQUENCE [LARGE SCALE GENOMIC DNA]</scope>
</reference>
<keyword evidence="3" id="KW-0723">Serine/threonine-protein kinase</keyword>
<keyword evidence="3" id="KW-0808">Transferase</keyword>
<keyword evidence="3" id="KW-0418">Kinase</keyword>
<organism evidence="1">
    <name type="scientific">Cladocopium goreaui</name>
    <dbReference type="NCBI Taxonomy" id="2562237"/>
    <lineage>
        <taxon>Eukaryota</taxon>
        <taxon>Sar</taxon>
        <taxon>Alveolata</taxon>
        <taxon>Dinophyceae</taxon>
        <taxon>Suessiales</taxon>
        <taxon>Symbiodiniaceae</taxon>
        <taxon>Cladocopium</taxon>
    </lineage>
</organism>
<evidence type="ECO:0000313" key="4">
    <source>
        <dbReference type="Proteomes" id="UP001152797"/>
    </source>
</evidence>
<dbReference type="EMBL" id="CAMXCT030000816">
    <property type="protein sequence ID" value="CAL4770890.1"/>
    <property type="molecule type" value="Genomic_DNA"/>
</dbReference>
<proteinExistence type="predicted"/>
<reference evidence="1" key="1">
    <citation type="submission" date="2022-10" db="EMBL/GenBank/DDBJ databases">
        <authorList>
            <person name="Chen Y."/>
            <person name="Dougan E. K."/>
            <person name="Chan C."/>
            <person name="Rhodes N."/>
            <person name="Thang M."/>
        </authorList>
    </citation>
    <scope>NUCLEOTIDE SEQUENCE</scope>
</reference>
<evidence type="ECO:0000313" key="1">
    <source>
        <dbReference type="EMBL" id="CAI3983578.1"/>
    </source>
</evidence>
<keyword evidence="4" id="KW-1185">Reference proteome</keyword>
<comment type="caution">
    <text evidence="1">The sequence shown here is derived from an EMBL/GenBank/DDBJ whole genome shotgun (WGS) entry which is preliminary data.</text>
</comment>
<name>A0A9P1C2G6_9DINO</name>
<accession>A0A9P1C2G6</accession>
<dbReference type="Proteomes" id="UP001152797">
    <property type="component" value="Unassembled WGS sequence"/>
</dbReference>
<dbReference type="EMBL" id="CAMXCT010000816">
    <property type="protein sequence ID" value="CAI3983578.1"/>
    <property type="molecule type" value="Genomic_DNA"/>
</dbReference>
<dbReference type="GO" id="GO:0004674">
    <property type="term" value="F:protein serine/threonine kinase activity"/>
    <property type="evidence" value="ECO:0007669"/>
    <property type="project" value="UniProtKB-KW"/>
</dbReference>
<evidence type="ECO:0000313" key="3">
    <source>
        <dbReference type="EMBL" id="CAL4770890.1"/>
    </source>
</evidence>
<dbReference type="OrthoDB" id="446252at2759"/>
<sequence>MLSRRKDPILLAAVKTGRRSVRNRAELLEWLAAAAQSRRLSFEKLDFDMPLKEQARLLAASQLLVASMGATLMAGLLLSADAALLALPACHKVGPGRSVTCETEELLKSCGLRWAQYPVAFDDVFYTIGRGFDFTARREIVNELIKELLEA</sequence>
<gene>
    <name evidence="1" type="ORF">C1SCF055_LOCUS11181</name>
</gene>
<dbReference type="EMBL" id="CAMXCT020000816">
    <property type="protein sequence ID" value="CAL1136953.1"/>
    <property type="molecule type" value="Genomic_DNA"/>
</dbReference>
<evidence type="ECO:0000313" key="2">
    <source>
        <dbReference type="EMBL" id="CAL1136953.1"/>
    </source>
</evidence>
<protein>
    <submittedName>
        <fullName evidence="3">Non-specific serine/threonine protein kinase</fullName>
    </submittedName>
</protein>